<evidence type="ECO:0000313" key="5">
    <source>
        <dbReference type="Proteomes" id="UP000199320"/>
    </source>
</evidence>
<dbReference type="RefSeq" id="WP_092936048.1">
    <property type="nucleotide sequence ID" value="NZ_FMZP01000085.1"/>
</dbReference>
<dbReference type="InterPro" id="IPR013561">
    <property type="entry name" value="FilR1_middle_dom"/>
</dbReference>
<organism evidence="3 6">
    <name type="scientific">Natrinema hispanicum</name>
    <dbReference type="NCBI Taxonomy" id="392421"/>
    <lineage>
        <taxon>Archaea</taxon>
        <taxon>Methanobacteriati</taxon>
        <taxon>Methanobacteriota</taxon>
        <taxon>Stenosarchaea group</taxon>
        <taxon>Halobacteria</taxon>
        <taxon>Halobacteriales</taxon>
        <taxon>Natrialbaceae</taxon>
        <taxon>Natrinema</taxon>
    </lineage>
</organism>
<dbReference type="SUPFAM" id="SSF46785">
    <property type="entry name" value="Winged helix' DNA-binding domain"/>
    <property type="match status" value="1"/>
</dbReference>
<dbReference type="InterPro" id="IPR036390">
    <property type="entry name" value="WH_DNA-bd_sf"/>
</dbReference>
<dbReference type="Pfam" id="PF25213">
    <property type="entry name" value="HVO_A0261_N"/>
    <property type="match status" value="1"/>
</dbReference>
<gene>
    <name evidence="4" type="ORF">SAMN04488694_1575</name>
    <name evidence="3" type="ORF">SAMN05192552_10853</name>
</gene>
<proteinExistence type="predicted"/>
<dbReference type="Pfam" id="PF08350">
    <property type="entry name" value="FilR1_middle"/>
    <property type="match status" value="1"/>
</dbReference>
<accession>A0A1G6Z3C3</accession>
<dbReference type="Proteomes" id="UP000199320">
    <property type="component" value="Unassembled WGS sequence"/>
</dbReference>
<feature type="domain" description="HVO-A0261-like N-terminal" evidence="2">
    <location>
        <begin position="14"/>
        <end position="85"/>
    </location>
</feature>
<evidence type="ECO:0000313" key="3">
    <source>
        <dbReference type="EMBL" id="SDD97031.1"/>
    </source>
</evidence>
<name>A0A1G6Z3C3_9EURY</name>
<evidence type="ECO:0000313" key="4">
    <source>
        <dbReference type="EMBL" id="SEU13125.1"/>
    </source>
</evidence>
<reference evidence="5 6" key="2">
    <citation type="submission" date="2016-10" db="EMBL/GenBank/DDBJ databases">
        <authorList>
            <person name="Varghese N."/>
            <person name="Submissions S."/>
        </authorList>
    </citation>
    <scope>NUCLEOTIDE SEQUENCE [LARGE SCALE GENOMIC DNA]</scope>
    <source>
        <strain evidence="3 6">CDM_1</strain>
        <strain evidence="5">CDM_6</strain>
    </source>
</reference>
<dbReference type="AlphaFoldDB" id="A0A1G6Z3C3"/>
<evidence type="ECO:0000259" key="2">
    <source>
        <dbReference type="Pfam" id="PF25213"/>
    </source>
</evidence>
<feature type="domain" description="Methanogenesis regulatory protein FilR1 middle" evidence="1">
    <location>
        <begin position="123"/>
        <end position="249"/>
    </location>
</feature>
<dbReference type="Proteomes" id="UP000324021">
    <property type="component" value="Unassembled WGS sequence"/>
</dbReference>
<reference evidence="4" key="1">
    <citation type="submission" date="2016-10" db="EMBL/GenBank/DDBJ databases">
        <authorList>
            <person name="de Groot N.N."/>
        </authorList>
    </citation>
    <scope>NUCLEOTIDE SEQUENCE [LARGE SCALE GENOMIC DNA]</scope>
    <source>
        <strain evidence="4">CDM_6</strain>
    </source>
</reference>
<sequence>MSPPDPKDIATVLLKRYECLQTLVNKPQTKPKLVDTLDIPRSTLDDVVRELEQADLVEYRDGNWHPTHSGRLACHAHRDYLDQLNSLGDVSSVLDSTHTDEDISWAFIDDADTYENHSSIQDAVMTKLLDFAEVATEIRVVTPNVVAGYADQFYQSGTSGQDAAFEMIIPPEIHTWFQSTHPSVAADILNDPNVDILHAPIPFSFGLSIFDHDRAGLTIFTEKGIAGLLVNDTNDALAWAGEQYERVKQNADPILLRGGSARSRVNSSPDRF</sequence>
<dbReference type="EMBL" id="FMZP01000085">
    <property type="protein sequence ID" value="SDD97031.1"/>
    <property type="molecule type" value="Genomic_DNA"/>
</dbReference>
<protein>
    <submittedName>
        <fullName evidence="3">Predicted transcriptional regulator, contains HTH domain</fullName>
    </submittedName>
</protein>
<dbReference type="EMBL" id="FOIC01000057">
    <property type="protein sequence ID" value="SEU13125.1"/>
    <property type="molecule type" value="Genomic_DNA"/>
</dbReference>
<evidence type="ECO:0000259" key="1">
    <source>
        <dbReference type="Pfam" id="PF08350"/>
    </source>
</evidence>
<dbReference type="InterPro" id="IPR057527">
    <property type="entry name" value="HVO_A0261-like_N"/>
</dbReference>
<keyword evidence="5" id="KW-1185">Reference proteome</keyword>
<dbReference type="OrthoDB" id="330490at2157"/>
<evidence type="ECO:0000313" key="6">
    <source>
        <dbReference type="Proteomes" id="UP000324021"/>
    </source>
</evidence>